<feature type="chain" id="PRO_5009368479" description="UDP-glucuronosyltransferase" evidence="5">
    <location>
        <begin position="21"/>
        <end position="513"/>
    </location>
</feature>
<dbReference type="CDD" id="cd03784">
    <property type="entry name" value="GT1_Gtf-like"/>
    <property type="match status" value="1"/>
</dbReference>
<evidence type="ECO:0000256" key="3">
    <source>
        <dbReference type="ARBA" id="ARBA00022679"/>
    </source>
</evidence>
<keyword evidence="5" id="KW-1133">Transmembrane helix</keyword>
<dbReference type="PROSITE" id="PS00375">
    <property type="entry name" value="UDPGT"/>
    <property type="match status" value="1"/>
</dbReference>
<dbReference type="PANTHER" id="PTHR48043:SF159">
    <property type="entry name" value="EG:EG0003.4 PROTEIN-RELATED"/>
    <property type="match status" value="1"/>
</dbReference>
<protein>
    <recommendedName>
        <fullName evidence="5">UDP-glucuronosyltransferase</fullName>
        <ecNumber evidence="5">2.4.1.17</ecNumber>
    </recommendedName>
</protein>
<dbReference type="HOGENOM" id="CLU_012949_0_2_1"/>
<keyword evidence="3 4" id="KW-0808">Transferase</keyword>
<comment type="catalytic activity">
    <reaction evidence="5">
        <text>glucuronate acceptor + UDP-alpha-D-glucuronate = acceptor beta-D-glucuronoside + UDP + H(+)</text>
        <dbReference type="Rhea" id="RHEA:21032"/>
        <dbReference type="ChEBI" id="CHEBI:15378"/>
        <dbReference type="ChEBI" id="CHEBI:58052"/>
        <dbReference type="ChEBI" id="CHEBI:58223"/>
        <dbReference type="ChEBI" id="CHEBI:132367"/>
        <dbReference type="ChEBI" id="CHEBI:132368"/>
        <dbReference type="EC" id="2.4.1.17"/>
    </reaction>
</comment>
<proteinExistence type="inferred from homology"/>
<gene>
    <name evidence="7" type="ORF">D910_06890</name>
    <name evidence="6" type="ORF">YQE_12426</name>
</gene>
<dbReference type="AlphaFoldDB" id="N6TXK5"/>
<feature type="transmembrane region" description="Helical" evidence="5">
    <location>
        <begin position="473"/>
        <end position="496"/>
    </location>
</feature>
<dbReference type="InterPro" id="IPR050271">
    <property type="entry name" value="UDP-glycosyltransferase"/>
</dbReference>
<dbReference type="EMBL" id="KB632170">
    <property type="protein sequence ID" value="ERL89524.1"/>
    <property type="molecule type" value="Genomic_DNA"/>
</dbReference>
<evidence type="ECO:0000256" key="5">
    <source>
        <dbReference type="RuleBase" id="RU362059"/>
    </source>
</evidence>
<evidence type="ECO:0000256" key="2">
    <source>
        <dbReference type="ARBA" id="ARBA00022676"/>
    </source>
</evidence>
<dbReference type="Gene3D" id="3.40.50.2000">
    <property type="entry name" value="Glycogen Phosphorylase B"/>
    <property type="match status" value="2"/>
</dbReference>
<feature type="signal peptide" evidence="5">
    <location>
        <begin position="1"/>
        <end position="20"/>
    </location>
</feature>
<dbReference type="GO" id="GO:0016020">
    <property type="term" value="C:membrane"/>
    <property type="evidence" value="ECO:0007669"/>
    <property type="project" value="UniProtKB-SubCell"/>
</dbReference>
<accession>N6TXK5</accession>
<dbReference type="FunFam" id="3.40.50.2000:FF:000050">
    <property type="entry name" value="UDP-glucuronosyltransferase"/>
    <property type="match status" value="1"/>
</dbReference>
<keyword evidence="2 4" id="KW-0328">Glycosyltransferase</keyword>
<keyword evidence="5" id="KW-0472">Membrane</keyword>
<dbReference type="OrthoDB" id="5835829at2759"/>
<evidence type="ECO:0000313" key="6">
    <source>
        <dbReference type="EMBL" id="ENN71027.1"/>
    </source>
</evidence>
<dbReference type="Proteomes" id="UP000030742">
    <property type="component" value="Unassembled WGS sequence"/>
</dbReference>
<evidence type="ECO:0000313" key="7">
    <source>
        <dbReference type="EMBL" id="ERL89524.1"/>
    </source>
</evidence>
<evidence type="ECO:0000256" key="1">
    <source>
        <dbReference type="ARBA" id="ARBA00009995"/>
    </source>
</evidence>
<comment type="subcellular location">
    <subcellularLocation>
        <location evidence="5">Membrane</location>
        <topology evidence="5">Single-pass membrane protein</topology>
    </subcellularLocation>
</comment>
<dbReference type="EC" id="2.4.1.17" evidence="5"/>
<evidence type="ECO:0000313" key="8">
    <source>
        <dbReference type="Proteomes" id="UP000030742"/>
    </source>
</evidence>
<dbReference type="SUPFAM" id="SSF53756">
    <property type="entry name" value="UDP-Glycosyltransferase/glycogen phosphorylase"/>
    <property type="match status" value="1"/>
</dbReference>
<dbReference type="PANTHER" id="PTHR48043">
    <property type="entry name" value="EG:EG0003.4 PROTEIN-RELATED"/>
    <property type="match status" value="1"/>
</dbReference>
<reference evidence="6 8" key="1">
    <citation type="journal article" date="2013" name="Genome Biol.">
        <title>Draft genome of the mountain pine beetle, Dendroctonus ponderosae Hopkins, a major forest pest.</title>
        <authorList>
            <person name="Keeling C.I."/>
            <person name="Yuen M.M."/>
            <person name="Liao N.Y."/>
            <person name="Docking T.R."/>
            <person name="Chan S.K."/>
            <person name="Taylor G.A."/>
            <person name="Palmquist D.L."/>
            <person name="Jackman S.D."/>
            <person name="Nguyen A."/>
            <person name="Li M."/>
            <person name="Henderson H."/>
            <person name="Janes J.K."/>
            <person name="Zhao Y."/>
            <person name="Pandoh P."/>
            <person name="Moore R."/>
            <person name="Sperling F.A."/>
            <person name="Huber D.P."/>
            <person name="Birol I."/>
            <person name="Jones S.J."/>
            <person name="Bohlmann J."/>
        </authorList>
    </citation>
    <scope>NUCLEOTIDE SEQUENCE</scope>
</reference>
<dbReference type="InterPro" id="IPR002213">
    <property type="entry name" value="UDP_glucos_trans"/>
</dbReference>
<dbReference type="InterPro" id="IPR035595">
    <property type="entry name" value="UDP_glycos_trans_CS"/>
</dbReference>
<feature type="non-terminal residue" evidence="6">
    <location>
        <position position="1"/>
    </location>
</feature>
<dbReference type="EMBL" id="KB741280">
    <property type="protein sequence ID" value="ENN71027.1"/>
    <property type="molecule type" value="Genomic_DNA"/>
</dbReference>
<keyword evidence="5" id="KW-0812">Transmembrane</keyword>
<dbReference type="Pfam" id="PF00201">
    <property type="entry name" value="UDPGT"/>
    <property type="match status" value="1"/>
</dbReference>
<comment type="similarity">
    <text evidence="1 4">Belongs to the UDP-glycosyltransferase family.</text>
</comment>
<evidence type="ECO:0000256" key="4">
    <source>
        <dbReference type="RuleBase" id="RU003718"/>
    </source>
</evidence>
<sequence>MKQFSAILLLLGFFSAGSEGLRLLLVFPPPYRSHYILGNALGKGLARLGHNVTLISYYKDPNPPPNFREIVVDDRPQIAPLSGGVQRNMFEMESLSPYAILLHLTKSAGPVYTEPALNHTKVRALLASEEQFDAVIVEQFFNDALKYFAHHFQAPLIVFSTVGSNRWVNKLVANPENPSYVPDVLLSFSGQMTFQQRLYNLVFGLVSDVVCYRFIYPQQDALLRKHYPEAPPLETLLYNVSLVLINSHESINEAAPLVPNMVHIGGFHIDTPKELPPDLKEFMDGASKGVIYFSLGSNLNAANMPKEKQAVFLEVLRNREEKVLWKWDGDVFEDQPSNVKISKWFPQQAVLAHPNCKLFISHGGLLSTTETVSLGVPVLAIPIFADQKLNAGRIQAKGFGLTIPFSQMTRNSLNAALDDLLDNPKYRRNVQMGSRLLHDRPIEPMALADYWIRYVVRHKGAHHLRVAGTRLPLFRYFMLDQLGVFLGVLILAGWLLSRTRRVFSKSTLKAKEE</sequence>
<dbReference type="GO" id="GO:0015020">
    <property type="term" value="F:glucuronosyltransferase activity"/>
    <property type="evidence" value="ECO:0007669"/>
    <property type="project" value="UniProtKB-EC"/>
</dbReference>
<name>N6TXK5_DENPD</name>
<dbReference type="OMA" id="HEVTWAS"/>
<keyword evidence="5" id="KW-0732">Signal</keyword>
<organism evidence="6">
    <name type="scientific">Dendroctonus ponderosae</name>
    <name type="common">Mountain pine beetle</name>
    <dbReference type="NCBI Taxonomy" id="77166"/>
    <lineage>
        <taxon>Eukaryota</taxon>
        <taxon>Metazoa</taxon>
        <taxon>Ecdysozoa</taxon>
        <taxon>Arthropoda</taxon>
        <taxon>Hexapoda</taxon>
        <taxon>Insecta</taxon>
        <taxon>Pterygota</taxon>
        <taxon>Neoptera</taxon>
        <taxon>Endopterygota</taxon>
        <taxon>Coleoptera</taxon>
        <taxon>Polyphaga</taxon>
        <taxon>Cucujiformia</taxon>
        <taxon>Curculionidae</taxon>
        <taxon>Scolytinae</taxon>
        <taxon>Dendroctonus</taxon>
    </lineage>
</organism>